<evidence type="ECO:0000259" key="1">
    <source>
        <dbReference type="Pfam" id="PF13847"/>
    </source>
</evidence>
<dbReference type="Proteomes" id="UP000199662">
    <property type="component" value="Unassembled WGS sequence"/>
</dbReference>
<dbReference type="InterPro" id="IPR029063">
    <property type="entry name" value="SAM-dependent_MTases_sf"/>
</dbReference>
<dbReference type="RefSeq" id="WP_091831303.1">
    <property type="nucleotide sequence ID" value="NZ_FNZK01000008.1"/>
</dbReference>
<dbReference type="GO" id="GO:0008168">
    <property type="term" value="F:methyltransferase activity"/>
    <property type="evidence" value="ECO:0007669"/>
    <property type="project" value="UniProtKB-KW"/>
</dbReference>
<evidence type="ECO:0000313" key="3">
    <source>
        <dbReference type="Proteomes" id="UP000199662"/>
    </source>
</evidence>
<dbReference type="AlphaFoldDB" id="A0A1H6ZF98"/>
<dbReference type="EMBL" id="FNZK01000008">
    <property type="protein sequence ID" value="SEJ48220.1"/>
    <property type="molecule type" value="Genomic_DNA"/>
</dbReference>
<dbReference type="GO" id="GO:0032259">
    <property type="term" value="P:methylation"/>
    <property type="evidence" value="ECO:0007669"/>
    <property type="project" value="UniProtKB-KW"/>
</dbReference>
<feature type="domain" description="Methyltransferase" evidence="1">
    <location>
        <begin position="35"/>
        <end position="171"/>
    </location>
</feature>
<dbReference type="Pfam" id="PF13847">
    <property type="entry name" value="Methyltransf_31"/>
    <property type="match status" value="1"/>
</dbReference>
<proteinExistence type="predicted"/>
<accession>A0A1H6ZF98</accession>
<dbReference type="Gene3D" id="3.40.50.150">
    <property type="entry name" value="Vaccinia Virus protein VP39"/>
    <property type="match status" value="1"/>
</dbReference>
<dbReference type="PANTHER" id="PTHR43861">
    <property type="entry name" value="TRANS-ACONITATE 2-METHYLTRANSFERASE-RELATED"/>
    <property type="match status" value="1"/>
</dbReference>
<dbReference type="SUPFAM" id="SSF53335">
    <property type="entry name" value="S-adenosyl-L-methionine-dependent methyltransferases"/>
    <property type="match status" value="1"/>
</dbReference>
<dbReference type="InterPro" id="IPR025714">
    <property type="entry name" value="Methyltranfer_dom"/>
</dbReference>
<sequence>MVHKFNPANQHKLDNPERRKLLPPEETLSRFGLAEGDSIADIGCGTGYFTLSAARVVGTQGKVYALDIMPEMLEIARAKAKEKNFKNIEFIETKETDFILPDAAVERALACLVVHEADDPIAFFQEVKRILQIGGHFYIIEWTRQENSKMGPPLEHRIDGKALATVLEQAGFQNVEQFELNSEMYAIIVKK</sequence>
<reference evidence="2 3" key="1">
    <citation type="submission" date="2016-10" db="EMBL/GenBank/DDBJ databases">
        <authorList>
            <person name="de Groot N.N."/>
        </authorList>
    </citation>
    <scope>NUCLEOTIDE SEQUENCE [LARGE SCALE GENOMIC DNA]</scope>
    <source>
        <strain evidence="2 3">DSM 2179</strain>
    </source>
</reference>
<keyword evidence="3" id="KW-1185">Reference proteome</keyword>
<keyword evidence="2" id="KW-0808">Transferase</keyword>
<evidence type="ECO:0000313" key="2">
    <source>
        <dbReference type="EMBL" id="SEJ48220.1"/>
    </source>
</evidence>
<gene>
    <name evidence="2" type="ORF">SAMN05660742_108150</name>
</gene>
<keyword evidence="2" id="KW-0489">Methyltransferase</keyword>
<dbReference type="CDD" id="cd02440">
    <property type="entry name" value="AdoMet_MTases"/>
    <property type="match status" value="1"/>
</dbReference>
<protein>
    <submittedName>
        <fullName evidence="2">Methyltransferase domain-containing protein</fullName>
    </submittedName>
</protein>
<name>A0A1H6ZF98_9FIRM</name>
<dbReference type="STRING" id="84035.SAMN05660742_108150"/>
<organism evidence="2 3">
    <name type="scientific">Propionispira arboris</name>
    <dbReference type="NCBI Taxonomy" id="84035"/>
    <lineage>
        <taxon>Bacteria</taxon>
        <taxon>Bacillati</taxon>
        <taxon>Bacillota</taxon>
        <taxon>Negativicutes</taxon>
        <taxon>Selenomonadales</taxon>
        <taxon>Selenomonadaceae</taxon>
        <taxon>Propionispira</taxon>
    </lineage>
</organism>